<proteinExistence type="predicted"/>
<dbReference type="EMBL" id="LAOA01000013">
    <property type="protein sequence ID" value="KJV76865.1"/>
    <property type="molecule type" value="Genomic_DNA"/>
</dbReference>
<accession>A0A0F3P956</accession>
<comment type="caution">
    <text evidence="1">The sequence shown here is derived from an EMBL/GenBank/DDBJ whole genome shotgun (WGS) entry which is preliminary data.</text>
</comment>
<protein>
    <submittedName>
        <fullName evidence="1">Putative integrase</fullName>
    </submittedName>
</protein>
<evidence type="ECO:0000313" key="1">
    <source>
        <dbReference type="EMBL" id="KJV76865.1"/>
    </source>
</evidence>
<sequence length="58" mass="6938">MKNILNIVGFIIQKVRKRTAEKIYAAFLYNKKISEITKEDIQKIFDEITARKHYSHLQ</sequence>
<organism evidence="1 2">
    <name type="scientific">Orientia tsutsugamushi str. TA716</name>
    <dbReference type="NCBI Taxonomy" id="1359175"/>
    <lineage>
        <taxon>Bacteria</taxon>
        <taxon>Pseudomonadati</taxon>
        <taxon>Pseudomonadota</taxon>
        <taxon>Alphaproteobacteria</taxon>
        <taxon>Rickettsiales</taxon>
        <taxon>Rickettsiaceae</taxon>
        <taxon>Rickettsieae</taxon>
        <taxon>Orientia</taxon>
    </lineage>
</organism>
<reference evidence="1 2" key="1">
    <citation type="submission" date="2015-01" db="EMBL/GenBank/DDBJ databases">
        <title>Genome Sequencing of Rickettsiales.</title>
        <authorList>
            <person name="Daugherty S.C."/>
            <person name="Su Q."/>
            <person name="Abolude K."/>
            <person name="Beier-Sexton M."/>
            <person name="Carlyon J.A."/>
            <person name="Carter R."/>
            <person name="Day N.P."/>
            <person name="Dumler S.J."/>
            <person name="Dyachenko V."/>
            <person name="Godinez A."/>
            <person name="Kurtti T.J."/>
            <person name="Lichay M."/>
            <person name="Mullins K.E."/>
            <person name="Ott S."/>
            <person name="Pappas-Brown V."/>
            <person name="Paris D.H."/>
            <person name="Patel P."/>
            <person name="Richards A.L."/>
            <person name="Sadzewicz L."/>
            <person name="Sears K."/>
            <person name="Seidman D."/>
            <person name="Sengamalay N."/>
            <person name="Stenos J."/>
            <person name="Tallon L.J."/>
            <person name="Vincent G."/>
            <person name="Fraser C.M."/>
            <person name="Munderloh U."/>
            <person name="Dunning-Hotopp J.C."/>
        </authorList>
    </citation>
    <scope>NUCLEOTIDE SEQUENCE [LARGE SCALE GENOMIC DNA]</scope>
    <source>
        <strain evidence="1 2">TA716</strain>
    </source>
</reference>
<dbReference type="PATRIC" id="fig|1359175.3.peg.494"/>
<dbReference type="RefSeq" id="WP_196296198.1">
    <property type="nucleotide sequence ID" value="NZ_LAOA01000013.1"/>
</dbReference>
<evidence type="ECO:0000313" key="2">
    <source>
        <dbReference type="Proteomes" id="UP000033671"/>
    </source>
</evidence>
<gene>
    <name evidence="1" type="ORF">OTSTA716_0570</name>
</gene>
<dbReference type="Proteomes" id="UP000033671">
    <property type="component" value="Unassembled WGS sequence"/>
</dbReference>
<dbReference type="AlphaFoldDB" id="A0A0F3P956"/>
<name>A0A0F3P956_ORITS</name>